<organism evidence="13 14">
    <name type="scientific">Halalkalibacter alkalisediminis</name>
    <dbReference type="NCBI Taxonomy" id="935616"/>
    <lineage>
        <taxon>Bacteria</taxon>
        <taxon>Bacillati</taxon>
        <taxon>Bacillota</taxon>
        <taxon>Bacilli</taxon>
        <taxon>Bacillales</taxon>
        <taxon>Bacillaceae</taxon>
        <taxon>Halalkalibacter</taxon>
    </lineage>
</organism>
<dbReference type="RefSeq" id="WP_273840477.1">
    <property type="nucleotide sequence ID" value="NZ_JAQQWT010000002.1"/>
</dbReference>
<evidence type="ECO:0000256" key="1">
    <source>
        <dbReference type="ARBA" id="ARBA00004141"/>
    </source>
</evidence>
<keyword evidence="7 9" id="KW-0472">Membrane</keyword>
<feature type="domain" description="CNNM transmembrane" evidence="12">
    <location>
        <begin position="1"/>
        <end position="188"/>
    </location>
</feature>
<dbReference type="InterPro" id="IPR002550">
    <property type="entry name" value="CNNM"/>
</dbReference>
<accession>A0ABV6NH74</accession>
<dbReference type="PANTHER" id="PTHR22777:SF17">
    <property type="entry name" value="UPF0053 PROTEIN SLL0260"/>
    <property type="match status" value="1"/>
</dbReference>
<dbReference type="PANTHER" id="PTHR22777">
    <property type="entry name" value="HEMOLYSIN-RELATED"/>
    <property type="match status" value="1"/>
</dbReference>
<dbReference type="SUPFAM" id="SSF56176">
    <property type="entry name" value="FAD-binding/transporter-associated domain-like"/>
    <property type="match status" value="1"/>
</dbReference>
<dbReference type="InterPro" id="IPR005170">
    <property type="entry name" value="Transptr-assoc_dom"/>
</dbReference>
<dbReference type="PROSITE" id="PS51846">
    <property type="entry name" value="CNNM"/>
    <property type="match status" value="1"/>
</dbReference>
<dbReference type="Pfam" id="PF01595">
    <property type="entry name" value="CNNM"/>
    <property type="match status" value="1"/>
</dbReference>
<keyword evidence="5 9" id="KW-1133">Transmembrane helix</keyword>
<evidence type="ECO:0000313" key="14">
    <source>
        <dbReference type="Proteomes" id="UP001589833"/>
    </source>
</evidence>
<evidence type="ECO:0000256" key="10">
    <source>
        <dbReference type="SAM" id="Phobius"/>
    </source>
</evidence>
<dbReference type="InterPro" id="IPR044751">
    <property type="entry name" value="Ion_transp-like_CBS"/>
</dbReference>
<reference evidence="13 14" key="1">
    <citation type="submission" date="2024-09" db="EMBL/GenBank/DDBJ databases">
        <authorList>
            <person name="Sun Q."/>
            <person name="Mori K."/>
        </authorList>
    </citation>
    <scope>NUCLEOTIDE SEQUENCE [LARGE SCALE GENOMIC DNA]</scope>
    <source>
        <strain evidence="13 14">NCAIM B.02301</strain>
    </source>
</reference>
<dbReference type="Gene3D" id="3.30.465.10">
    <property type="match status" value="1"/>
</dbReference>
<dbReference type="InterPro" id="IPR036318">
    <property type="entry name" value="FAD-bd_PCMH-like_sf"/>
</dbReference>
<dbReference type="EMBL" id="JBHLTR010000017">
    <property type="protein sequence ID" value="MFC0560105.1"/>
    <property type="molecule type" value="Genomic_DNA"/>
</dbReference>
<evidence type="ECO:0000259" key="12">
    <source>
        <dbReference type="PROSITE" id="PS51846"/>
    </source>
</evidence>
<dbReference type="PROSITE" id="PS51371">
    <property type="entry name" value="CBS"/>
    <property type="match status" value="2"/>
</dbReference>
<evidence type="ECO:0000256" key="4">
    <source>
        <dbReference type="ARBA" id="ARBA00022737"/>
    </source>
</evidence>
<feature type="domain" description="CBS" evidence="11">
    <location>
        <begin position="272"/>
        <end position="329"/>
    </location>
</feature>
<evidence type="ECO:0000256" key="7">
    <source>
        <dbReference type="ARBA" id="ARBA00023136"/>
    </source>
</evidence>
<evidence type="ECO:0000256" key="8">
    <source>
        <dbReference type="PROSITE-ProRule" id="PRU00703"/>
    </source>
</evidence>
<feature type="domain" description="CBS" evidence="11">
    <location>
        <begin position="209"/>
        <end position="266"/>
    </location>
</feature>
<comment type="subcellular location">
    <subcellularLocation>
        <location evidence="1">Membrane</location>
        <topology evidence="1">Multi-pass membrane protein</topology>
    </subcellularLocation>
</comment>
<dbReference type="Pfam" id="PF03471">
    <property type="entry name" value="CorC_HlyC"/>
    <property type="match status" value="1"/>
</dbReference>
<evidence type="ECO:0000259" key="11">
    <source>
        <dbReference type="PROSITE" id="PS51371"/>
    </source>
</evidence>
<sequence length="426" mass="48102">MDDVPSSLIALFIVLLLLSAFFSSAETAFSSVNKIRLRNYEGEGRRGAKKAVQIAEDFDKTLSTLLVGNNLVNIAAATLSSQIAIRLFGPSLGVFISTFVVTILVLIFGEIIPKSLAKEYAESYALKTSGLLLLLIQVFYPITWLFLQLKKLVSLFVKNKDHTPSVTEEEIKMLVQISEDEGVIGKNEKEMVHRSLEFDDIIVHEILKPRPDMIAVEVNQSVTEIKDVFFKERFSRLPVYEGNVDNIIGILSERDFLTAYIQHGDSIEIRSLIRHPLFVVESMKISTLLPELQKKKVHMAIVIDEFGGTSGLITLEDILEEIVGEIWDEHDISVNQVKQVGPSNYVVNADYSIDDFAQFVDMDAPSTSNHTLGGWLIEEFQRIPKEGEEFSYQDLTIRITNAEEKRIRQVHLTINKKQEIVERLSS</sequence>
<keyword evidence="14" id="KW-1185">Reference proteome</keyword>
<comment type="similarity">
    <text evidence="2">Belongs to the UPF0053 family.</text>
</comment>
<name>A0ABV6NH74_9BACI</name>
<dbReference type="Proteomes" id="UP001589833">
    <property type="component" value="Unassembled WGS sequence"/>
</dbReference>
<gene>
    <name evidence="13" type="ORF">ACFFH4_13735</name>
</gene>
<evidence type="ECO:0000313" key="13">
    <source>
        <dbReference type="EMBL" id="MFC0560105.1"/>
    </source>
</evidence>
<protein>
    <submittedName>
        <fullName evidence="13">Hemolysin family protein</fullName>
    </submittedName>
</protein>
<dbReference type="SUPFAM" id="SSF54631">
    <property type="entry name" value="CBS-domain pair"/>
    <property type="match status" value="1"/>
</dbReference>
<dbReference type="SMART" id="SM00116">
    <property type="entry name" value="CBS"/>
    <property type="match status" value="2"/>
</dbReference>
<keyword evidence="6 8" id="KW-0129">CBS domain</keyword>
<dbReference type="InterPro" id="IPR046342">
    <property type="entry name" value="CBS_dom_sf"/>
</dbReference>
<evidence type="ECO:0000256" key="3">
    <source>
        <dbReference type="ARBA" id="ARBA00022692"/>
    </source>
</evidence>
<dbReference type="InterPro" id="IPR000644">
    <property type="entry name" value="CBS_dom"/>
</dbReference>
<keyword evidence="4" id="KW-0677">Repeat</keyword>
<feature type="transmembrane region" description="Helical" evidence="10">
    <location>
        <begin position="124"/>
        <end position="147"/>
    </location>
</feature>
<dbReference type="Gene3D" id="3.10.580.10">
    <property type="entry name" value="CBS-domain"/>
    <property type="match status" value="1"/>
</dbReference>
<evidence type="ECO:0000256" key="5">
    <source>
        <dbReference type="ARBA" id="ARBA00022989"/>
    </source>
</evidence>
<comment type="caution">
    <text evidence="13">The sequence shown here is derived from an EMBL/GenBank/DDBJ whole genome shotgun (WGS) entry which is preliminary data.</text>
</comment>
<proteinExistence type="inferred from homology"/>
<keyword evidence="3 9" id="KW-0812">Transmembrane</keyword>
<dbReference type="CDD" id="cd04590">
    <property type="entry name" value="CBS_pair_CorC_HlyC_assoc"/>
    <property type="match status" value="1"/>
</dbReference>
<evidence type="ECO:0000256" key="9">
    <source>
        <dbReference type="PROSITE-ProRule" id="PRU01193"/>
    </source>
</evidence>
<dbReference type="InterPro" id="IPR016169">
    <property type="entry name" value="FAD-bd_PCMH_sub2"/>
</dbReference>
<evidence type="ECO:0000256" key="2">
    <source>
        <dbReference type="ARBA" id="ARBA00006337"/>
    </source>
</evidence>
<feature type="transmembrane region" description="Helical" evidence="10">
    <location>
        <begin position="92"/>
        <end position="112"/>
    </location>
</feature>
<dbReference type="SMART" id="SM01091">
    <property type="entry name" value="CorC_HlyC"/>
    <property type="match status" value="1"/>
</dbReference>
<dbReference type="Pfam" id="PF00571">
    <property type="entry name" value="CBS"/>
    <property type="match status" value="2"/>
</dbReference>
<evidence type="ECO:0000256" key="6">
    <source>
        <dbReference type="ARBA" id="ARBA00023122"/>
    </source>
</evidence>